<name>A0A6A5V492_9PLEO</name>
<keyword evidence="3" id="KW-1185">Reference proteome</keyword>
<evidence type="ECO:0000256" key="1">
    <source>
        <dbReference type="SAM" id="MobiDB-lite"/>
    </source>
</evidence>
<feature type="compositionally biased region" description="Polar residues" evidence="1">
    <location>
        <begin position="1"/>
        <end position="18"/>
    </location>
</feature>
<proteinExistence type="predicted"/>
<feature type="region of interest" description="Disordered" evidence="1">
    <location>
        <begin position="74"/>
        <end position="112"/>
    </location>
</feature>
<protein>
    <submittedName>
        <fullName evidence="2">Uncharacterized protein</fullName>
    </submittedName>
</protein>
<dbReference type="AlphaFoldDB" id="A0A6A5V492"/>
<feature type="non-terminal residue" evidence="2">
    <location>
        <position position="229"/>
    </location>
</feature>
<reference evidence="2" key="1">
    <citation type="journal article" date="2020" name="Stud. Mycol.">
        <title>101 Dothideomycetes genomes: a test case for predicting lifestyles and emergence of pathogens.</title>
        <authorList>
            <person name="Haridas S."/>
            <person name="Albert R."/>
            <person name="Binder M."/>
            <person name="Bloem J."/>
            <person name="Labutti K."/>
            <person name="Salamov A."/>
            <person name="Andreopoulos B."/>
            <person name="Baker S."/>
            <person name="Barry K."/>
            <person name="Bills G."/>
            <person name="Bluhm B."/>
            <person name="Cannon C."/>
            <person name="Castanera R."/>
            <person name="Culley D."/>
            <person name="Daum C."/>
            <person name="Ezra D."/>
            <person name="Gonzalez J."/>
            <person name="Henrissat B."/>
            <person name="Kuo A."/>
            <person name="Liang C."/>
            <person name="Lipzen A."/>
            <person name="Lutzoni F."/>
            <person name="Magnuson J."/>
            <person name="Mondo S."/>
            <person name="Nolan M."/>
            <person name="Ohm R."/>
            <person name="Pangilinan J."/>
            <person name="Park H.-J."/>
            <person name="Ramirez L."/>
            <person name="Alfaro M."/>
            <person name="Sun H."/>
            <person name="Tritt A."/>
            <person name="Yoshinaga Y."/>
            <person name="Zwiers L.-H."/>
            <person name="Turgeon B."/>
            <person name="Goodwin S."/>
            <person name="Spatafora J."/>
            <person name="Crous P."/>
            <person name="Grigoriev I."/>
        </authorList>
    </citation>
    <scope>NUCLEOTIDE SEQUENCE</scope>
    <source>
        <strain evidence="2">CBS 107.79</strain>
    </source>
</reference>
<feature type="compositionally biased region" description="Basic and acidic residues" evidence="1">
    <location>
        <begin position="138"/>
        <end position="150"/>
    </location>
</feature>
<feature type="region of interest" description="Disordered" evidence="1">
    <location>
        <begin position="124"/>
        <end position="188"/>
    </location>
</feature>
<feature type="compositionally biased region" description="Basic and acidic residues" evidence="1">
    <location>
        <begin position="87"/>
        <end position="103"/>
    </location>
</feature>
<accession>A0A6A5V492</accession>
<feature type="region of interest" description="Disordered" evidence="1">
    <location>
        <begin position="1"/>
        <end position="51"/>
    </location>
</feature>
<sequence>MSPTAIPLTNSLANTCARPTSHRRHGGLRQGSRPLQRRTAKPPPLGPVQEGHPLELELHRLHRLHQDLRQRRAVLQPVQGRAPRVPRLHEHPGHEHRHQDLGHLPRRGAALGNPLDSWRRALYQRKGQVGRGQGRQRRQGEDLGHDGERPAHRRYPGAVSFSTASRQSLSGTATGRAEVGEGFRVPGHPGKQSYGKSCILCVSFGVLSRDGRESPAVSLAYKETMVVST</sequence>
<feature type="compositionally biased region" description="Polar residues" evidence="1">
    <location>
        <begin position="160"/>
        <end position="173"/>
    </location>
</feature>
<evidence type="ECO:0000313" key="2">
    <source>
        <dbReference type="EMBL" id="KAF1971450.1"/>
    </source>
</evidence>
<dbReference type="Proteomes" id="UP000800036">
    <property type="component" value="Unassembled WGS sequence"/>
</dbReference>
<gene>
    <name evidence="2" type="ORF">BU23DRAFT_536607</name>
</gene>
<dbReference type="EMBL" id="ML976693">
    <property type="protein sequence ID" value="KAF1971450.1"/>
    <property type="molecule type" value="Genomic_DNA"/>
</dbReference>
<evidence type="ECO:0000313" key="3">
    <source>
        <dbReference type="Proteomes" id="UP000800036"/>
    </source>
</evidence>
<organism evidence="2 3">
    <name type="scientific">Bimuria novae-zelandiae CBS 107.79</name>
    <dbReference type="NCBI Taxonomy" id="1447943"/>
    <lineage>
        <taxon>Eukaryota</taxon>
        <taxon>Fungi</taxon>
        <taxon>Dikarya</taxon>
        <taxon>Ascomycota</taxon>
        <taxon>Pezizomycotina</taxon>
        <taxon>Dothideomycetes</taxon>
        <taxon>Pleosporomycetidae</taxon>
        <taxon>Pleosporales</taxon>
        <taxon>Massarineae</taxon>
        <taxon>Didymosphaeriaceae</taxon>
        <taxon>Bimuria</taxon>
    </lineage>
</organism>